<dbReference type="PANTHER" id="PTHR42920">
    <property type="entry name" value="OS03G0707200 PROTEIN-RELATED"/>
    <property type="match status" value="1"/>
</dbReference>
<evidence type="ECO:0000313" key="8">
    <source>
        <dbReference type="Proteomes" id="UP000193427"/>
    </source>
</evidence>
<keyword evidence="3" id="KW-0812">Transmembrane</keyword>
<accession>A0A1W6L6G7</accession>
<comment type="subcellular location">
    <subcellularLocation>
        <location evidence="1">Cell membrane</location>
        <topology evidence="1">Multi-pass membrane protein</topology>
    </subcellularLocation>
</comment>
<evidence type="ECO:0000256" key="2">
    <source>
        <dbReference type="ARBA" id="ARBA00022475"/>
    </source>
</evidence>
<evidence type="ECO:0000256" key="1">
    <source>
        <dbReference type="ARBA" id="ARBA00004651"/>
    </source>
</evidence>
<sequence>MNTSATLPAPAASAPHHRREAVLVFITMLWGGTFLAVHNALQWSGPFALVGVRFGLAALMLAVFLRGKLLKITAHELRVGALIGTALFFGYSLQCMGLETISSSKSAFLTALYVPMVPLVQWVWQKRAPSVAAWIGIALAFAGTVCLADPTALDWQFGIGEALTITAALAIAFEIILLSRFAHGCDPSRLAFVQMVFVGTACAAVSVVRGEGMPELHPTFVFTLVGLAAATAFIQFAMNWAQQVVSATRATLIYSLEPVWAGLVGRIAGEQLGPLGITGGVLIVLGLVVTSRKPATTEHPA</sequence>
<evidence type="ECO:0000256" key="3">
    <source>
        <dbReference type="ARBA" id="ARBA00022692"/>
    </source>
</evidence>
<dbReference type="EMBL" id="CP015118">
    <property type="protein sequence ID" value="ARN19770.1"/>
    <property type="molecule type" value="Genomic_DNA"/>
</dbReference>
<gene>
    <name evidence="7" type="ORF">A4W93_07510</name>
</gene>
<evidence type="ECO:0000313" key="7">
    <source>
        <dbReference type="EMBL" id="ARN19770.1"/>
    </source>
</evidence>
<dbReference type="SUPFAM" id="SSF103481">
    <property type="entry name" value="Multidrug resistance efflux transporter EmrE"/>
    <property type="match status" value="2"/>
</dbReference>
<reference evidence="7 8" key="1">
    <citation type="submission" date="2016-04" db="EMBL/GenBank/DDBJ databases">
        <title>Complete genome sequence of natural rubber-degrading, novel Gram-negative bacterium, Rhizobacter gummiphilus strain NS21.</title>
        <authorList>
            <person name="Tabata M."/>
            <person name="Kasai D."/>
            <person name="Fukuda M."/>
        </authorList>
    </citation>
    <scope>NUCLEOTIDE SEQUENCE [LARGE SCALE GENOMIC DNA]</scope>
    <source>
        <strain evidence="7 8">NS21</strain>
    </source>
</reference>
<dbReference type="InterPro" id="IPR037185">
    <property type="entry name" value="EmrE-like"/>
</dbReference>
<dbReference type="Pfam" id="PF00892">
    <property type="entry name" value="EamA"/>
    <property type="match status" value="2"/>
</dbReference>
<dbReference type="InterPro" id="IPR051258">
    <property type="entry name" value="Diverse_Substrate_Transporter"/>
</dbReference>
<keyword evidence="2" id="KW-1003">Cell membrane</keyword>
<dbReference type="KEGG" id="rgu:A4W93_07510"/>
<keyword evidence="4" id="KW-1133">Transmembrane helix</keyword>
<feature type="domain" description="EamA" evidence="6">
    <location>
        <begin position="22"/>
        <end position="147"/>
    </location>
</feature>
<dbReference type="GO" id="GO:0005886">
    <property type="term" value="C:plasma membrane"/>
    <property type="evidence" value="ECO:0007669"/>
    <property type="project" value="UniProtKB-SubCell"/>
</dbReference>
<proteinExistence type="predicted"/>
<dbReference type="PANTHER" id="PTHR42920:SF5">
    <property type="entry name" value="EAMA DOMAIN-CONTAINING PROTEIN"/>
    <property type="match status" value="1"/>
</dbReference>
<dbReference type="STRING" id="946333.A4W93_07510"/>
<evidence type="ECO:0000259" key="6">
    <source>
        <dbReference type="Pfam" id="PF00892"/>
    </source>
</evidence>
<dbReference type="AlphaFoldDB" id="A0A1W6L6G7"/>
<dbReference type="InterPro" id="IPR000620">
    <property type="entry name" value="EamA_dom"/>
</dbReference>
<organism evidence="7 8">
    <name type="scientific">Piscinibacter gummiphilus</name>
    <dbReference type="NCBI Taxonomy" id="946333"/>
    <lineage>
        <taxon>Bacteria</taxon>
        <taxon>Pseudomonadati</taxon>
        <taxon>Pseudomonadota</taxon>
        <taxon>Betaproteobacteria</taxon>
        <taxon>Burkholderiales</taxon>
        <taxon>Sphaerotilaceae</taxon>
        <taxon>Piscinibacter</taxon>
    </lineage>
</organism>
<name>A0A1W6L6G7_9BURK</name>
<evidence type="ECO:0000256" key="4">
    <source>
        <dbReference type="ARBA" id="ARBA00022989"/>
    </source>
</evidence>
<evidence type="ECO:0000256" key="5">
    <source>
        <dbReference type="ARBA" id="ARBA00023136"/>
    </source>
</evidence>
<protein>
    <recommendedName>
        <fullName evidence="6">EamA domain-containing protein</fullName>
    </recommendedName>
</protein>
<keyword evidence="8" id="KW-1185">Reference proteome</keyword>
<keyword evidence="5" id="KW-0472">Membrane</keyword>
<dbReference type="RefSeq" id="WP_085750038.1">
    <property type="nucleotide sequence ID" value="NZ_BSPR01000008.1"/>
</dbReference>
<feature type="domain" description="EamA" evidence="6">
    <location>
        <begin position="159"/>
        <end position="291"/>
    </location>
</feature>
<dbReference type="Proteomes" id="UP000193427">
    <property type="component" value="Chromosome"/>
</dbReference>